<gene>
    <name evidence="2" type="ORF">NIES2119_28050</name>
</gene>
<evidence type="ECO:0000256" key="1">
    <source>
        <dbReference type="SAM" id="MobiDB-lite"/>
    </source>
</evidence>
<protein>
    <submittedName>
        <fullName evidence="2">Uncharacterized protein</fullName>
    </submittedName>
</protein>
<evidence type="ECO:0000313" key="2">
    <source>
        <dbReference type="EMBL" id="OKH31703.1"/>
    </source>
</evidence>
<dbReference type="Proteomes" id="UP000185860">
    <property type="component" value="Unassembled WGS sequence"/>
</dbReference>
<evidence type="ECO:0000313" key="3">
    <source>
        <dbReference type="Proteomes" id="UP000185860"/>
    </source>
</evidence>
<comment type="caution">
    <text evidence="2">The sequence shown here is derived from an EMBL/GenBank/DDBJ whole genome shotgun (WGS) entry which is preliminary data.</text>
</comment>
<organism evidence="2 3">
    <name type="scientific">[Phormidium ambiguum] IAM M-71</name>
    <dbReference type="NCBI Taxonomy" id="454136"/>
    <lineage>
        <taxon>Bacteria</taxon>
        <taxon>Bacillati</taxon>
        <taxon>Cyanobacteriota</taxon>
        <taxon>Cyanophyceae</taxon>
        <taxon>Oscillatoriophycideae</taxon>
        <taxon>Aerosakkonematales</taxon>
        <taxon>Aerosakkonemataceae</taxon>
        <taxon>Floridanema</taxon>
    </lineage>
</organism>
<feature type="region of interest" description="Disordered" evidence="1">
    <location>
        <begin position="52"/>
        <end position="71"/>
    </location>
</feature>
<accession>A0A1U7I649</accession>
<dbReference type="EMBL" id="MRCE01000047">
    <property type="protein sequence ID" value="OKH31703.1"/>
    <property type="molecule type" value="Genomic_DNA"/>
</dbReference>
<dbReference type="OrthoDB" id="459677at2"/>
<sequence>MLSDIFGEQVKKNNLESVLERQINQYVTNLGDKSTQNVIGIGCINLDSEKYSPTSEKAKSQTTNFEQQSQNQTKIEIIEKLRNFGLSDEQIAEALDIPLDVINQIDLDE</sequence>
<name>A0A1U7I649_9CYAN</name>
<dbReference type="AlphaFoldDB" id="A0A1U7I649"/>
<dbReference type="STRING" id="454136.NIES2119_28050"/>
<proteinExistence type="predicted"/>
<reference evidence="2 3" key="1">
    <citation type="submission" date="2016-11" db="EMBL/GenBank/DDBJ databases">
        <title>Draft Genome Sequences of Nine Cyanobacterial Strains from Diverse Habitats.</title>
        <authorList>
            <person name="Zhu T."/>
            <person name="Hou S."/>
            <person name="Lu X."/>
            <person name="Hess W.R."/>
        </authorList>
    </citation>
    <scope>NUCLEOTIDE SEQUENCE [LARGE SCALE GENOMIC DNA]</scope>
    <source>
        <strain evidence="2 3">IAM M-71</strain>
    </source>
</reference>
<dbReference type="RefSeq" id="WP_073596790.1">
    <property type="nucleotide sequence ID" value="NZ_MRCE01000047.1"/>
</dbReference>